<gene>
    <name evidence="3" type="ORF">A2954_02875</name>
</gene>
<reference evidence="3 4" key="1">
    <citation type="journal article" date="2016" name="Nat. Commun.">
        <title>Thousands of microbial genomes shed light on interconnected biogeochemical processes in an aquifer system.</title>
        <authorList>
            <person name="Anantharaman K."/>
            <person name="Brown C.T."/>
            <person name="Hug L.A."/>
            <person name="Sharon I."/>
            <person name="Castelle C.J."/>
            <person name="Probst A.J."/>
            <person name="Thomas B.C."/>
            <person name="Singh A."/>
            <person name="Wilkins M.J."/>
            <person name="Karaoz U."/>
            <person name="Brodie E.L."/>
            <person name="Williams K.H."/>
            <person name="Hubbard S.S."/>
            <person name="Banfield J.F."/>
        </authorList>
    </citation>
    <scope>NUCLEOTIDE SEQUENCE [LARGE SCALE GENOMIC DNA]</scope>
</reference>
<dbReference type="EMBL" id="MGAG01000026">
    <property type="protein sequence ID" value="OGK40320.1"/>
    <property type="molecule type" value="Genomic_DNA"/>
</dbReference>
<sequence length="344" mass="40293">MKENKSHLISVIIPLKKLTYYLLFENIPEFEKQTYKNFEVIILPNEHAQYDLTLLKKYKWLKIIPTGKVIKPAEKRNLGVKTARGDIIAFIDDDAYPRPDWLEQAVKKFDKSISAVCGPGLLPKNAGNWEKIFDQVITSNLGSGQYTYRFIPQKQRYVDDYPSMNFFVKKNIFQKIGGFKGNYWPGEDSKLCEDIVYKENGTILYHPKVVVYHHRRNNLAGFLKQHSNYGFHRGAFFAHGDKNSKRISYFIPTLFVFYLIILLIFFIFTFFFNTRYNILNTIYFPAIIYLIFSAQLFFNALFDSRNIIVAFLSPLVLFLTHLTYGILFVKGLLKGLRNKENIYI</sequence>
<keyword evidence="1" id="KW-1133">Transmembrane helix</keyword>
<proteinExistence type="predicted"/>
<dbReference type="Pfam" id="PF00535">
    <property type="entry name" value="Glycos_transf_2"/>
    <property type="match status" value="1"/>
</dbReference>
<keyword evidence="1" id="KW-0472">Membrane</keyword>
<feature type="transmembrane region" description="Helical" evidence="1">
    <location>
        <begin position="283"/>
        <end position="302"/>
    </location>
</feature>
<evidence type="ECO:0000256" key="1">
    <source>
        <dbReference type="SAM" id="Phobius"/>
    </source>
</evidence>
<dbReference type="InterPro" id="IPR001173">
    <property type="entry name" value="Glyco_trans_2-like"/>
</dbReference>
<dbReference type="PANTHER" id="PTHR43685">
    <property type="entry name" value="GLYCOSYLTRANSFERASE"/>
    <property type="match status" value="1"/>
</dbReference>
<protein>
    <recommendedName>
        <fullName evidence="2">Glycosyltransferase 2-like domain-containing protein</fullName>
    </recommendedName>
</protein>
<name>A0A1F7IAC1_9BACT</name>
<dbReference type="SUPFAM" id="SSF53448">
    <property type="entry name" value="Nucleotide-diphospho-sugar transferases"/>
    <property type="match status" value="1"/>
</dbReference>
<dbReference type="InterPro" id="IPR029044">
    <property type="entry name" value="Nucleotide-diphossugar_trans"/>
</dbReference>
<evidence type="ECO:0000313" key="4">
    <source>
        <dbReference type="Proteomes" id="UP000177698"/>
    </source>
</evidence>
<dbReference type="Proteomes" id="UP000177698">
    <property type="component" value="Unassembled WGS sequence"/>
</dbReference>
<organism evidence="3 4">
    <name type="scientific">Candidatus Roizmanbacteria bacterium RIFCSPLOWO2_01_FULL_37_12</name>
    <dbReference type="NCBI Taxonomy" id="1802056"/>
    <lineage>
        <taxon>Bacteria</taxon>
        <taxon>Candidatus Roizmaniibacteriota</taxon>
    </lineage>
</organism>
<dbReference type="AlphaFoldDB" id="A0A1F7IAC1"/>
<dbReference type="PANTHER" id="PTHR43685:SF3">
    <property type="entry name" value="SLR2126 PROTEIN"/>
    <property type="match status" value="1"/>
</dbReference>
<dbReference type="STRING" id="1802056.A2954_02875"/>
<feature type="transmembrane region" description="Helical" evidence="1">
    <location>
        <begin position="249"/>
        <end position="271"/>
    </location>
</feature>
<evidence type="ECO:0000313" key="3">
    <source>
        <dbReference type="EMBL" id="OGK40320.1"/>
    </source>
</evidence>
<evidence type="ECO:0000259" key="2">
    <source>
        <dbReference type="Pfam" id="PF00535"/>
    </source>
</evidence>
<dbReference type="InterPro" id="IPR050834">
    <property type="entry name" value="Glycosyltransf_2"/>
</dbReference>
<dbReference type="Gene3D" id="3.90.550.10">
    <property type="entry name" value="Spore Coat Polysaccharide Biosynthesis Protein SpsA, Chain A"/>
    <property type="match status" value="1"/>
</dbReference>
<keyword evidence="1" id="KW-0812">Transmembrane</keyword>
<feature type="transmembrane region" description="Helical" evidence="1">
    <location>
        <begin position="308"/>
        <end position="329"/>
    </location>
</feature>
<accession>A0A1F7IAC1</accession>
<comment type="caution">
    <text evidence="3">The sequence shown here is derived from an EMBL/GenBank/DDBJ whole genome shotgun (WGS) entry which is preliminary data.</text>
</comment>
<feature type="domain" description="Glycosyltransferase 2-like" evidence="2">
    <location>
        <begin position="30"/>
        <end position="174"/>
    </location>
</feature>